<protein>
    <recommendedName>
        <fullName evidence="2">RBR-type E3 ubiquitin transferase</fullName>
        <ecNumber evidence="2">2.3.2.31</ecNumber>
    </recommendedName>
</protein>
<evidence type="ECO:0000256" key="2">
    <source>
        <dbReference type="ARBA" id="ARBA00012251"/>
    </source>
</evidence>
<dbReference type="PROSITE" id="PS51873">
    <property type="entry name" value="TRIAD"/>
    <property type="match status" value="1"/>
</dbReference>
<name>A0A3N4HAN6_ASCIM</name>
<keyword evidence="3" id="KW-0808">Transferase</keyword>
<dbReference type="SUPFAM" id="SSF57850">
    <property type="entry name" value="RING/U-box"/>
    <property type="match status" value="2"/>
</dbReference>
<dbReference type="OrthoDB" id="9977870at2759"/>
<keyword evidence="7" id="KW-0833">Ubl conjugation pathway</keyword>
<sequence>MVKAVECVLCFDTVKRKKTVKVYCRNKHRYCKPCLRYTFLAAINSEAVYPPRCIGCSTNGIDQEQHAGSDIISTAQVLTPSSGILKLEEIKAFRQASVEYSAPFRERIYCHHPTCRKFLPMEGRDTIAGVARCTSGCRKQTCLVCKGGITTTKKQHDVACKRSSTVSDMMFMDTAAKEGWKQCLKCTTMVELRDGSHHISCTCGWQFCYACQAQWGIRKLRMSHISFRT</sequence>
<comment type="catalytic activity">
    <reaction evidence="1">
        <text>[E2 ubiquitin-conjugating enzyme]-S-ubiquitinyl-L-cysteine + [acceptor protein]-L-lysine = [E2 ubiquitin-conjugating enzyme]-L-cysteine + [acceptor protein]-N(6)-ubiquitinyl-L-lysine.</text>
        <dbReference type="EC" id="2.3.2.31"/>
    </reaction>
</comment>
<evidence type="ECO:0000256" key="1">
    <source>
        <dbReference type="ARBA" id="ARBA00001798"/>
    </source>
</evidence>
<proteinExistence type="predicted"/>
<evidence type="ECO:0000259" key="9">
    <source>
        <dbReference type="PROSITE" id="PS51873"/>
    </source>
</evidence>
<keyword evidence="5" id="KW-0677">Repeat</keyword>
<dbReference type="EMBL" id="ML119915">
    <property type="protein sequence ID" value="RPA71592.1"/>
    <property type="molecule type" value="Genomic_DNA"/>
</dbReference>
<reference evidence="10 11" key="1">
    <citation type="journal article" date="2018" name="Nat. Ecol. Evol.">
        <title>Pezizomycetes genomes reveal the molecular basis of ectomycorrhizal truffle lifestyle.</title>
        <authorList>
            <person name="Murat C."/>
            <person name="Payen T."/>
            <person name="Noel B."/>
            <person name="Kuo A."/>
            <person name="Morin E."/>
            <person name="Chen J."/>
            <person name="Kohler A."/>
            <person name="Krizsan K."/>
            <person name="Balestrini R."/>
            <person name="Da Silva C."/>
            <person name="Montanini B."/>
            <person name="Hainaut M."/>
            <person name="Levati E."/>
            <person name="Barry K.W."/>
            <person name="Belfiori B."/>
            <person name="Cichocki N."/>
            <person name="Clum A."/>
            <person name="Dockter R.B."/>
            <person name="Fauchery L."/>
            <person name="Guy J."/>
            <person name="Iotti M."/>
            <person name="Le Tacon F."/>
            <person name="Lindquist E.A."/>
            <person name="Lipzen A."/>
            <person name="Malagnac F."/>
            <person name="Mello A."/>
            <person name="Molinier V."/>
            <person name="Miyauchi S."/>
            <person name="Poulain J."/>
            <person name="Riccioni C."/>
            <person name="Rubini A."/>
            <person name="Sitrit Y."/>
            <person name="Splivallo R."/>
            <person name="Traeger S."/>
            <person name="Wang M."/>
            <person name="Zifcakova L."/>
            <person name="Wipf D."/>
            <person name="Zambonelli A."/>
            <person name="Paolocci F."/>
            <person name="Nowrousian M."/>
            <person name="Ottonello S."/>
            <person name="Baldrian P."/>
            <person name="Spatafora J.W."/>
            <person name="Henrissat B."/>
            <person name="Nagy L.G."/>
            <person name="Aury J.M."/>
            <person name="Wincker P."/>
            <person name="Grigoriev I.V."/>
            <person name="Bonfante P."/>
            <person name="Martin F.M."/>
        </authorList>
    </citation>
    <scope>NUCLEOTIDE SEQUENCE [LARGE SCALE GENOMIC DNA]</scope>
    <source>
        <strain evidence="10 11">RN42</strain>
    </source>
</reference>
<evidence type="ECO:0000256" key="6">
    <source>
        <dbReference type="ARBA" id="ARBA00022771"/>
    </source>
</evidence>
<dbReference type="EC" id="2.3.2.31" evidence="2"/>
<keyword evidence="8" id="KW-0862">Zinc</keyword>
<dbReference type="Gene3D" id="3.30.40.10">
    <property type="entry name" value="Zinc/RING finger domain, C3HC4 (zinc finger)"/>
    <property type="match status" value="1"/>
</dbReference>
<keyword evidence="11" id="KW-1185">Reference proteome</keyword>
<dbReference type="InterPro" id="IPR002867">
    <property type="entry name" value="IBR_dom"/>
</dbReference>
<dbReference type="InterPro" id="IPR013083">
    <property type="entry name" value="Znf_RING/FYVE/PHD"/>
</dbReference>
<dbReference type="GO" id="GO:0008270">
    <property type="term" value="F:zinc ion binding"/>
    <property type="evidence" value="ECO:0007669"/>
    <property type="project" value="UniProtKB-KW"/>
</dbReference>
<organism evidence="10 11">
    <name type="scientific">Ascobolus immersus RN42</name>
    <dbReference type="NCBI Taxonomy" id="1160509"/>
    <lineage>
        <taxon>Eukaryota</taxon>
        <taxon>Fungi</taxon>
        <taxon>Dikarya</taxon>
        <taxon>Ascomycota</taxon>
        <taxon>Pezizomycotina</taxon>
        <taxon>Pezizomycetes</taxon>
        <taxon>Pezizales</taxon>
        <taxon>Ascobolaceae</taxon>
        <taxon>Ascobolus</taxon>
    </lineage>
</organism>
<keyword evidence="4" id="KW-0479">Metal-binding</keyword>
<dbReference type="AlphaFoldDB" id="A0A3N4HAN6"/>
<evidence type="ECO:0000313" key="10">
    <source>
        <dbReference type="EMBL" id="RPA71592.1"/>
    </source>
</evidence>
<evidence type="ECO:0000313" key="11">
    <source>
        <dbReference type="Proteomes" id="UP000275078"/>
    </source>
</evidence>
<dbReference type="Proteomes" id="UP000275078">
    <property type="component" value="Unassembled WGS sequence"/>
</dbReference>
<dbReference type="Pfam" id="PF01485">
    <property type="entry name" value="IBR"/>
    <property type="match status" value="1"/>
</dbReference>
<evidence type="ECO:0000256" key="5">
    <source>
        <dbReference type="ARBA" id="ARBA00022737"/>
    </source>
</evidence>
<evidence type="ECO:0000256" key="3">
    <source>
        <dbReference type="ARBA" id="ARBA00022679"/>
    </source>
</evidence>
<feature type="domain" description="RING-type" evidence="9">
    <location>
        <begin position="3"/>
        <end position="229"/>
    </location>
</feature>
<evidence type="ECO:0000256" key="4">
    <source>
        <dbReference type="ARBA" id="ARBA00022723"/>
    </source>
</evidence>
<evidence type="ECO:0000256" key="8">
    <source>
        <dbReference type="ARBA" id="ARBA00022833"/>
    </source>
</evidence>
<dbReference type="GO" id="GO:0061630">
    <property type="term" value="F:ubiquitin protein ligase activity"/>
    <property type="evidence" value="ECO:0007669"/>
    <property type="project" value="UniProtKB-EC"/>
</dbReference>
<dbReference type="InterPro" id="IPR044066">
    <property type="entry name" value="TRIAD_supradom"/>
</dbReference>
<accession>A0A3N4HAN6</accession>
<evidence type="ECO:0000256" key="7">
    <source>
        <dbReference type="ARBA" id="ARBA00022786"/>
    </source>
</evidence>
<gene>
    <name evidence="10" type="ORF">BJ508DRAFT_217886</name>
</gene>
<dbReference type="PANTHER" id="PTHR11685">
    <property type="entry name" value="RBR FAMILY RING FINGER AND IBR DOMAIN-CONTAINING"/>
    <property type="match status" value="1"/>
</dbReference>
<dbReference type="Gene3D" id="1.20.120.1750">
    <property type="match status" value="1"/>
</dbReference>
<dbReference type="InterPro" id="IPR031127">
    <property type="entry name" value="E3_UB_ligase_RBR"/>
</dbReference>
<dbReference type="STRING" id="1160509.A0A3N4HAN6"/>
<dbReference type="GO" id="GO:0016567">
    <property type="term" value="P:protein ubiquitination"/>
    <property type="evidence" value="ECO:0007669"/>
    <property type="project" value="InterPro"/>
</dbReference>
<keyword evidence="6" id="KW-0863">Zinc-finger</keyword>